<dbReference type="Pfam" id="PF03781">
    <property type="entry name" value="FGE-sulfatase"/>
    <property type="match status" value="1"/>
</dbReference>
<protein>
    <submittedName>
        <fullName evidence="4">SUMF1/EgtB/PvdO family nonheme iron enzyme</fullName>
    </submittedName>
</protein>
<organism evidence="4 5">
    <name type="scientific">Polyangium jinanense</name>
    <dbReference type="NCBI Taxonomy" id="2829994"/>
    <lineage>
        <taxon>Bacteria</taxon>
        <taxon>Pseudomonadati</taxon>
        <taxon>Myxococcota</taxon>
        <taxon>Polyangia</taxon>
        <taxon>Polyangiales</taxon>
        <taxon>Polyangiaceae</taxon>
        <taxon>Polyangium</taxon>
    </lineage>
</organism>
<dbReference type="Gene3D" id="3.90.1580.10">
    <property type="entry name" value="paralog of FGE (formylglycine-generating enzyme)"/>
    <property type="match status" value="1"/>
</dbReference>
<dbReference type="InterPro" id="IPR042095">
    <property type="entry name" value="SUMF_sf"/>
</dbReference>
<dbReference type="InterPro" id="IPR016187">
    <property type="entry name" value="CTDL_fold"/>
</dbReference>
<dbReference type="InterPro" id="IPR051043">
    <property type="entry name" value="Sulfatase_Mod_Factor_Kinase"/>
</dbReference>
<evidence type="ECO:0000259" key="3">
    <source>
        <dbReference type="Pfam" id="PF03781"/>
    </source>
</evidence>
<dbReference type="PANTHER" id="PTHR23150">
    <property type="entry name" value="SULFATASE MODIFYING FACTOR 1, 2"/>
    <property type="match status" value="1"/>
</dbReference>
<evidence type="ECO:0000256" key="2">
    <source>
        <dbReference type="SAM" id="SignalP"/>
    </source>
</evidence>
<name>A0A9X4AWX7_9BACT</name>
<dbReference type="PANTHER" id="PTHR23150:SF19">
    <property type="entry name" value="FORMYLGLYCINE-GENERATING ENZYME"/>
    <property type="match status" value="1"/>
</dbReference>
<reference evidence="4 5" key="1">
    <citation type="submission" date="2021-04" db="EMBL/GenBank/DDBJ databases">
        <title>Genome analysis of Polyangium sp.</title>
        <authorList>
            <person name="Li Y."/>
            <person name="Wang J."/>
        </authorList>
    </citation>
    <scope>NUCLEOTIDE SEQUENCE [LARGE SCALE GENOMIC DNA]</scope>
    <source>
        <strain evidence="4 5">SDU14</strain>
    </source>
</reference>
<evidence type="ECO:0000256" key="1">
    <source>
        <dbReference type="SAM" id="MobiDB-lite"/>
    </source>
</evidence>
<keyword evidence="2" id="KW-0732">Signal</keyword>
<dbReference type="AlphaFoldDB" id="A0A9X4AWX7"/>
<dbReference type="Proteomes" id="UP001151081">
    <property type="component" value="Unassembled WGS sequence"/>
</dbReference>
<dbReference type="GO" id="GO:0120147">
    <property type="term" value="F:formylglycine-generating oxidase activity"/>
    <property type="evidence" value="ECO:0007669"/>
    <property type="project" value="TreeGrafter"/>
</dbReference>
<gene>
    <name evidence="4" type="ORF">KEG57_35030</name>
</gene>
<dbReference type="InterPro" id="IPR005532">
    <property type="entry name" value="SUMF_dom"/>
</dbReference>
<proteinExistence type="predicted"/>
<feature type="chain" id="PRO_5040849264" evidence="2">
    <location>
        <begin position="23"/>
        <end position="412"/>
    </location>
</feature>
<feature type="domain" description="Sulfatase-modifying factor enzyme-like" evidence="3">
    <location>
        <begin position="69"/>
        <end position="282"/>
    </location>
</feature>
<dbReference type="PROSITE" id="PS51257">
    <property type="entry name" value="PROKAR_LIPOPROTEIN"/>
    <property type="match status" value="1"/>
</dbReference>
<keyword evidence="5" id="KW-1185">Reference proteome</keyword>
<comment type="caution">
    <text evidence="4">The sequence shown here is derived from an EMBL/GenBank/DDBJ whole genome shotgun (WGS) entry which is preliminary data.</text>
</comment>
<dbReference type="RefSeq" id="WP_272424954.1">
    <property type="nucleotide sequence ID" value="NZ_JAGTJJ010000031.1"/>
</dbReference>
<sequence>MDRRALLLALLSVVALGCSVEASPAPAPASTNVAAAAAATAPASASAAASASASAAASASAPAPEPPPEGMIALPPAIYLMGSRALEGLPEEKPMHEVVLAGFYLDRTEVTVAAYRACVAAGACTPAHTGETFCPGDAPDKADHPISCIDFPQAEAYCAFAKKRLPTEREWEYAARAGSEHRKFSWGDDPPDEKHACYDHPGTCPVASFPAGAFGLYDMSGNVWEWTSTVYGSYPDELTTGTHRVYRGGSWSRRFPKWLRTALRNRYEPTKWSASLGVRCAKSQTPLTCPPETEPRGAACVRVKGAPMCEPGLSWNGKACSLGGVALPVAEVAATPAATTAPAAVPPASEPAPVRRTRTPRFDDDCKAHYAGRPAAYRYEGGTFYSRNPVIAGDGCTKRDMGENWTSACCSG</sequence>
<dbReference type="EMBL" id="JAGTJJ010000031">
    <property type="protein sequence ID" value="MDC3985747.1"/>
    <property type="molecule type" value="Genomic_DNA"/>
</dbReference>
<feature type="region of interest" description="Disordered" evidence="1">
    <location>
        <begin position="340"/>
        <end position="359"/>
    </location>
</feature>
<evidence type="ECO:0000313" key="5">
    <source>
        <dbReference type="Proteomes" id="UP001151081"/>
    </source>
</evidence>
<evidence type="ECO:0000313" key="4">
    <source>
        <dbReference type="EMBL" id="MDC3985747.1"/>
    </source>
</evidence>
<dbReference type="SUPFAM" id="SSF56436">
    <property type="entry name" value="C-type lectin-like"/>
    <property type="match status" value="1"/>
</dbReference>
<feature type="signal peptide" evidence="2">
    <location>
        <begin position="1"/>
        <end position="22"/>
    </location>
</feature>
<accession>A0A9X4AWX7</accession>